<comment type="caution">
    <text evidence="2">The sequence shown here is derived from an EMBL/GenBank/DDBJ whole genome shotgun (WGS) entry which is preliminary data.</text>
</comment>
<reference evidence="2 3" key="1">
    <citation type="submission" date="2019-05" db="EMBL/GenBank/DDBJ databases">
        <title>Another draft genome of Portunus trituberculatus and its Hox gene families provides insights of decapod evolution.</title>
        <authorList>
            <person name="Jeong J.-H."/>
            <person name="Song I."/>
            <person name="Kim S."/>
            <person name="Choi T."/>
            <person name="Kim D."/>
            <person name="Ryu S."/>
            <person name="Kim W."/>
        </authorList>
    </citation>
    <scope>NUCLEOTIDE SEQUENCE [LARGE SCALE GENOMIC DNA]</scope>
    <source>
        <tissue evidence="2">Muscle</tissue>
    </source>
</reference>
<dbReference type="EMBL" id="VSRR010126432">
    <property type="protein sequence ID" value="MPD01282.1"/>
    <property type="molecule type" value="Genomic_DNA"/>
</dbReference>
<keyword evidence="3" id="KW-1185">Reference proteome</keyword>
<keyword evidence="1" id="KW-1133">Transmembrane helix</keyword>
<keyword evidence="1" id="KW-0812">Transmembrane</keyword>
<evidence type="ECO:0000313" key="2">
    <source>
        <dbReference type="EMBL" id="MPD01282.1"/>
    </source>
</evidence>
<evidence type="ECO:0000313" key="3">
    <source>
        <dbReference type="Proteomes" id="UP000324222"/>
    </source>
</evidence>
<keyword evidence="1" id="KW-0472">Membrane</keyword>
<protein>
    <submittedName>
        <fullName evidence="2">Uncharacterized protein</fullName>
    </submittedName>
</protein>
<feature type="transmembrane region" description="Helical" evidence="1">
    <location>
        <begin position="39"/>
        <end position="56"/>
    </location>
</feature>
<dbReference type="AlphaFoldDB" id="A0A5B7JTG6"/>
<dbReference type="Proteomes" id="UP000324222">
    <property type="component" value="Unassembled WGS sequence"/>
</dbReference>
<evidence type="ECO:0000256" key="1">
    <source>
        <dbReference type="SAM" id="Phobius"/>
    </source>
</evidence>
<proteinExistence type="predicted"/>
<sequence>MLQWRECPAKIEGANRIPNIFLNEEQQVTLFWEFLPPRSPLFLSLFTLHLCFYISFKGIRWSRFM</sequence>
<gene>
    <name evidence="2" type="ORF">E2C01_096801</name>
</gene>
<organism evidence="2 3">
    <name type="scientific">Portunus trituberculatus</name>
    <name type="common">Swimming crab</name>
    <name type="synonym">Neptunus trituberculatus</name>
    <dbReference type="NCBI Taxonomy" id="210409"/>
    <lineage>
        <taxon>Eukaryota</taxon>
        <taxon>Metazoa</taxon>
        <taxon>Ecdysozoa</taxon>
        <taxon>Arthropoda</taxon>
        <taxon>Crustacea</taxon>
        <taxon>Multicrustacea</taxon>
        <taxon>Malacostraca</taxon>
        <taxon>Eumalacostraca</taxon>
        <taxon>Eucarida</taxon>
        <taxon>Decapoda</taxon>
        <taxon>Pleocyemata</taxon>
        <taxon>Brachyura</taxon>
        <taxon>Eubrachyura</taxon>
        <taxon>Portunoidea</taxon>
        <taxon>Portunidae</taxon>
        <taxon>Portuninae</taxon>
        <taxon>Portunus</taxon>
    </lineage>
</organism>
<accession>A0A5B7JTG6</accession>
<name>A0A5B7JTG6_PORTR</name>